<organism evidence="1 2">
    <name type="scientific">Serratia marcescens</name>
    <dbReference type="NCBI Taxonomy" id="615"/>
    <lineage>
        <taxon>Bacteria</taxon>
        <taxon>Pseudomonadati</taxon>
        <taxon>Pseudomonadota</taxon>
        <taxon>Gammaproteobacteria</taxon>
        <taxon>Enterobacterales</taxon>
        <taxon>Yersiniaceae</taxon>
        <taxon>Serratia</taxon>
    </lineage>
</organism>
<gene>
    <name evidence="1" type="ORF">BHU62_02885</name>
</gene>
<evidence type="ECO:0000313" key="2">
    <source>
        <dbReference type="Proteomes" id="UP000185770"/>
    </source>
</evidence>
<dbReference type="PANTHER" id="PTHR38436:SF1">
    <property type="entry name" value="ESTER CYCLASE"/>
    <property type="match status" value="1"/>
</dbReference>
<dbReference type="Gene3D" id="3.10.450.50">
    <property type="match status" value="1"/>
</dbReference>
<dbReference type="Proteomes" id="UP000185770">
    <property type="component" value="Unassembled WGS sequence"/>
</dbReference>
<accession>A0A1Q4P5Q0</accession>
<dbReference type="RefSeq" id="WP_073529071.1">
    <property type="nucleotide sequence ID" value="NZ_MJAO01000002.1"/>
</dbReference>
<dbReference type="InterPro" id="IPR032710">
    <property type="entry name" value="NTF2-like_dom_sf"/>
</dbReference>
<dbReference type="PANTHER" id="PTHR38436">
    <property type="entry name" value="POLYKETIDE CYCLASE SNOAL-LIKE DOMAIN"/>
    <property type="match status" value="1"/>
</dbReference>
<protein>
    <submittedName>
        <fullName evidence="1">Polyketide cyclase</fullName>
    </submittedName>
</protein>
<comment type="caution">
    <text evidence="1">The sequence shown here is derived from an EMBL/GenBank/DDBJ whole genome shotgun (WGS) entry which is preliminary data.</text>
</comment>
<evidence type="ECO:0000313" key="1">
    <source>
        <dbReference type="EMBL" id="OKB68428.1"/>
    </source>
</evidence>
<dbReference type="SUPFAM" id="SSF54427">
    <property type="entry name" value="NTF2-like"/>
    <property type="match status" value="1"/>
</dbReference>
<dbReference type="Pfam" id="PF07366">
    <property type="entry name" value="SnoaL"/>
    <property type="match status" value="1"/>
</dbReference>
<proteinExistence type="predicted"/>
<dbReference type="OrthoDB" id="9812089at2"/>
<reference evidence="1 2" key="1">
    <citation type="submission" date="2016-09" db="EMBL/GenBank/DDBJ databases">
        <title>Serratia marcescens MSU-97 and epiphytic antimycotic-producing bacteria.</title>
        <authorList>
            <person name="Matilla M.A."/>
        </authorList>
    </citation>
    <scope>NUCLEOTIDE SEQUENCE [LARGE SCALE GENOMIC DNA]</scope>
    <source>
        <strain evidence="1 2">MSU-97</strain>
    </source>
</reference>
<name>A0A1Q4P5Q0_SERMA</name>
<dbReference type="EMBL" id="MJAO01000002">
    <property type="protein sequence ID" value="OKB68428.1"/>
    <property type="molecule type" value="Genomic_DNA"/>
</dbReference>
<sequence length="163" mass="18189">MKKALITCAIAGGLLASDPALSTDRAASQQPAGQGGYHHAQQKLKVVEELYAGFFNRHDISVAQKLIAENYKQHNPFVGDGIKPFLDFFSQNFKDNPQFSAKIYRSAVSGDLVYVHVQYQNNPQDRGTASVDIYRVNDQGKITEHWDVNQEVPEKSANDNTMF</sequence>
<dbReference type="InterPro" id="IPR009959">
    <property type="entry name" value="Cyclase_SnoaL-like"/>
</dbReference>
<dbReference type="GO" id="GO:0030638">
    <property type="term" value="P:polyketide metabolic process"/>
    <property type="evidence" value="ECO:0007669"/>
    <property type="project" value="InterPro"/>
</dbReference>
<dbReference type="AlphaFoldDB" id="A0A1Q4P5Q0"/>